<proteinExistence type="predicted"/>
<feature type="non-terminal residue" evidence="2">
    <location>
        <position position="29"/>
    </location>
</feature>
<dbReference type="AlphaFoldDB" id="A0A383D7H6"/>
<evidence type="ECO:0000256" key="1">
    <source>
        <dbReference type="SAM" id="MobiDB-lite"/>
    </source>
</evidence>
<organism evidence="2">
    <name type="scientific">marine metagenome</name>
    <dbReference type="NCBI Taxonomy" id="408172"/>
    <lineage>
        <taxon>unclassified sequences</taxon>
        <taxon>metagenomes</taxon>
        <taxon>ecological metagenomes</taxon>
    </lineage>
</organism>
<dbReference type="EMBL" id="UINC01214826">
    <property type="protein sequence ID" value="SVE40233.1"/>
    <property type="molecule type" value="Genomic_DNA"/>
</dbReference>
<evidence type="ECO:0000313" key="2">
    <source>
        <dbReference type="EMBL" id="SVE40233.1"/>
    </source>
</evidence>
<protein>
    <submittedName>
        <fullName evidence="2">Uncharacterized protein</fullName>
    </submittedName>
</protein>
<sequence length="29" mass="3201">MQDLNDGYSEPPVVKPSSNPPMKPIASDW</sequence>
<accession>A0A383D7H6</accession>
<gene>
    <name evidence="2" type="ORF">METZ01_LOCUS493087</name>
</gene>
<reference evidence="2" key="1">
    <citation type="submission" date="2018-05" db="EMBL/GenBank/DDBJ databases">
        <authorList>
            <person name="Lanie J.A."/>
            <person name="Ng W.-L."/>
            <person name="Kazmierczak K.M."/>
            <person name="Andrzejewski T.M."/>
            <person name="Davidsen T.M."/>
            <person name="Wayne K.J."/>
            <person name="Tettelin H."/>
            <person name="Glass J.I."/>
            <person name="Rusch D."/>
            <person name="Podicherti R."/>
            <person name="Tsui H.-C.T."/>
            <person name="Winkler M.E."/>
        </authorList>
    </citation>
    <scope>NUCLEOTIDE SEQUENCE</scope>
</reference>
<feature type="region of interest" description="Disordered" evidence="1">
    <location>
        <begin position="1"/>
        <end position="29"/>
    </location>
</feature>
<name>A0A383D7H6_9ZZZZ</name>